<dbReference type="AlphaFoldDB" id="A0A0B0ETP0"/>
<gene>
    <name evidence="2" type="ORF">SCABRO_00178</name>
</gene>
<name>A0A0B0ETP0_9BACT</name>
<dbReference type="Proteomes" id="UP000030652">
    <property type="component" value="Unassembled WGS sequence"/>
</dbReference>
<evidence type="ECO:0000313" key="3">
    <source>
        <dbReference type="Proteomes" id="UP000030652"/>
    </source>
</evidence>
<evidence type="ECO:0000313" key="2">
    <source>
        <dbReference type="EMBL" id="KHE94040.1"/>
    </source>
</evidence>
<protein>
    <submittedName>
        <fullName evidence="2">Uncharacterized protein</fullName>
    </submittedName>
</protein>
<feature type="region of interest" description="Disordered" evidence="1">
    <location>
        <begin position="54"/>
        <end position="90"/>
    </location>
</feature>
<evidence type="ECO:0000256" key="1">
    <source>
        <dbReference type="SAM" id="MobiDB-lite"/>
    </source>
</evidence>
<comment type="caution">
    <text evidence="2">The sequence shown here is derived from an EMBL/GenBank/DDBJ whole genome shotgun (WGS) entry which is preliminary data.</text>
</comment>
<organism evidence="2 3">
    <name type="scientific">Candidatus Scalindua brodae</name>
    <dbReference type="NCBI Taxonomy" id="237368"/>
    <lineage>
        <taxon>Bacteria</taxon>
        <taxon>Pseudomonadati</taxon>
        <taxon>Planctomycetota</taxon>
        <taxon>Candidatus Brocadiia</taxon>
        <taxon>Candidatus Brocadiales</taxon>
        <taxon>Candidatus Scalinduaceae</taxon>
        <taxon>Candidatus Scalindua</taxon>
    </lineage>
</organism>
<proteinExistence type="predicted"/>
<accession>A0A0B0ETP0</accession>
<sequence>MHLSGMNQLATAVKESFATITIDRRTEENNIKKILPSIQNRYIDSAEFSDRALELSIGTETETNSNEKLDTDQEQEENPEANQQQPVCTGTVSLNVFA</sequence>
<reference evidence="2 3" key="1">
    <citation type="submission" date="2014-10" db="EMBL/GenBank/DDBJ databases">
        <title>Draft genome of anammox bacterium scalindua brodae, obtained using differential coverage binning of sequence data from two enrichment reactors.</title>
        <authorList>
            <person name="Speth D.R."/>
            <person name="Russ L."/>
            <person name="Kartal B."/>
            <person name="Op den Camp H.J."/>
            <person name="Dutilh B.E."/>
            <person name="Jetten M.S."/>
        </authorList>
    </citation>
    <scope>NUCLEOTIDE SEQUENCE [LARGE SCALE GENOMIC DNA]</scope>
    <source>
        <strain evidence="2">RU1</strain>
    </source>
</reference>
<dbReference type="EMBL" id="JRYO01000019">
    <property type="protein sequence ID" value="KHE94040.1"/>
    <property type="molecule type" value="Genomic_DNA"/>
</dbReference>